<protein>
    <recommendedName>
        <fullName evidence="3">OsmC family protein</fullName>
    </recommendedName>
</protein>
<keyword evidence="2" id="KW-1185">Reference proteome</keyword>
<dbReference type="EMBL" id="CBTJ020000111">
    <property type="protein sequence ID" value="CDI04431.1"/>
    <property type="molecule type" value="Genomic_DNA"/>
</dbReference>
<evidence type="ECO:0000313" key="1">
    <source>
        <dbReference type="EMBL" id="CDI04431.1"/>
    </source>
</evidence>
<dbReference type="PANTHER" id="PTHR39624:SF2">
    <property type="entry name" value="OSMC-LIKE PROTEIN"/>
    <property type="match status" value="1"/>
</dbReference>
<name>W6M8W6_9GAMM</name>
<dbReference type="Proteomes" id="UP000035760">
    <property type="component" value="Unassembled WGS sequence"/>
</dbReference>
<sequence>MSNPTVRTSLETTARYRVNLTDGTHQWQADEPPALGGNDTGPTPHHLLLSALGACTSITVAMYAQRKQLKLEGIDVELRVAEEKLSPAPARTRITRNIQLQGDLSAAERQRLLEIANLCPIHKILSGEISIDSQLVDALSD</sequence>
<comment type="caution">
    <text evidence="1">The sequence shown here is derived from an EMBL/GenBank/DDBJ whole genome shotgun (WGS) entry which is preliminary data.</text>
</comment>
<reference evidence="1" key="1">
    <citation type="submission" date="2013-07" db="EMBL/GenBank/DDBJ databases">
        <authorList>
            <person name="McIlroy S."/>
        </authorList>
    </citation>
    <scope>NUCLEOTIDE SEQUENCE [LARGE SCALE GENOMIC DNA]</scope>
    <source>
        <strain evidence="1">Run_A_D11</strain>
    </source>
</reference>
<dbReference type="RefSeq" id="WP_048676655.1">
    <property type="nucleotide sequence ID" value="NZ_CBTJ020000111.1"/>
</dbReference>
<accession>W6M8W6</accession>
<proteinExistence type="predicted"/>
<dbReference type="STRING" id="1400863.BN873_980032"/>
<gene>
    <name evidence="1" type="ORF">BN873_980032</name>
</gene>
<dbReference type="AlphaFoldDB" id="W6M8W6"/>
<dbReference type="InterPro" id="IPR015946">
    <property type="entry name" value="KH_dom-like_a/b"/>
</dbReference>
<dbReference type="InterPro" id="IPR036102">
    <property type="entry name" value="OsmC/Ohrsf"/>
</dbReference>
<dbReference type="OrthoDB" id="9789573at2"/>
<dbReference type="SUPFAM" id="SSF82784">
    <property type="entry name" value="OsmC-like"/>
    <property type="match status" value="1"/>
</dbReference>
<organism evidence="1 2">
    <name type="scientific">Candidatus Competibacter denitrificans Run_A_D11</name>
    <dbReference type="NCBI Taxonomy" id="1400863"/>
    <lineage>
        <taxon>Bacteria</taxon>
        <taxon>Pseudomonadati</taxon>
        <taxon>Pseudomonadota</taxon>
        <taxon>Gammaproteobacteria</taxon>
        <taxon>Candidatus Competibacteraceae</taxon>
        <taxon>Candidatus Competibacter</taxon>
    </lineage>
</organism>
<evidence type="ECO:0008006" key="3">
    <source>
        <dbReference type="Google" id="ProtNLM"/>
    </source>
</evidence>
<reference evidence="1" key="2">
    <citation type="submission" date="2014-03" db="EMBL/GenBank/DDBJ databases">
        <title>Candidatus Competibacter-lineage genomes retrieved from metagenomes reveal functional metabolic diversity.</title>
        <authorList>
            <person name="McIlroy S.J."/>
            <person name="Albertsen M."/>
            <person name="Andresen E.K."/>
            <person name="Saunders A.M."/>
            <person name="Kristiansen R."/>
            <person name="Stokholm-Bjerregaard M."/>
            <person name="Nielsen K.L."/>
            <person name="Nielsen P.H."/>
        </authorList>
    </citation>
    <scope>NUCLEOTIDE SEQUENCE</scope>
    <source>
        <strain evidence="1">Run_A_D11</strain>
    </source>
</reference>
<dbReference type="Gene3D" id="3.30.300.20">
    <property type="match status" value="1"/>
</dbReference>
<dbReference type="InterPro" id="IPR003718">
    <property type="entry name" value="OsmC/Ohr_fam"/>
</dbReference>
<evidence type="ECO:0000313" key="2">
    <source>
        <dbReference type="Proteomes" id="UP000035760"/>
    </source>
</evidence>
<dbReference type="Pfam" id="PF02566">
    <property type="entry name" value="OsmC"/>
    <property type="match status" value="1"/>
</dbReference>
<dbReference type="PANTHER" id="PTHR39624">
    <property type="entry name" value="PROTEIN INVOLVED IN RIMO-MEDIATED BETA-METHYLTHIOLATION OF RIBOSOMAL PROTEIN S12 YCAO"/>
    <property type="match status" value="1"/>
</dbReference>